<organism evidence="5 6">
    <name type="scientific">Pseudomonas putida (strain GB-1)</name>
    <dbReference type="NCBI Taxonomy" id="76869"/>
    <lineage>
        <taxon>Bacteria</taxon>
        <taxon>Pseudomonadati</taxon>
        <taxon>Pseudomonadota</taxon>
        <taxon>Gammaproteobacteria</taxon>
        <taxon>Pseudomonadales</taxon>
        <taxon>Pseudomonadaceae</taxon>
        <taxon>Pseudomonas</taxon>
    </lineage>
</organism>
<dbReference type="PANTHER" id="PTHR12526:SF629">
    <property type="entry name" value="TEICHURONIC ACID BIOSYNTHESIS GLYCOSYLTRANSFERASE TUAH-RELATED"/>
    <property type="match status" value="1"/>
</dbReference>
<sequence>MQRVAMVVWNEFLNDARVLKEAQTLQHAGYQVKVFALHTPGVTQQREQIEGGIQVLRVARSPLWRLRKGSSLPNQTSVSSKAQGPIGKLTVKHQLLRLIARTWTHMALLWQMLRYRANLVHAHDVNTLPTAWLAARFSRARLVYDAHEISTSREGYSSFRRLVGFVEKQLMPKVDGSITTTDARAKYFARAYGIARPTVLQNRPRLTHCKNSNRIREELELKASWPIILYQGGLQQGRGLEKLIRTAADVPNAYFVFIGGGRLALDLAHLRDKLGLQERVHFIPTVSLSQLPSYTASADIGVQPIENTCLNHYTTDSNKLFEYLIAGLPVVATDFPEIRRIVRSNNVGLLVPANDSSSLAGALIQLVTDLELRSTFATNARSTAGKLNWEEQENRLVELYKKILKSPPSPQQVRP</sequence>
<evidence type="ECO:0000256" key="1">
    <source>
        <dbReference type="ARBA" id="ARBA00022676"/>
    </source>
</evidence>
<reference evidence="5 6" key="1">
    <citation type="submission" date="2008-01" db="EMBL/GenBank/DDBJ databases">
        <title>Complete sequence of Pseudomonas putida GB-1.</title>
        <authorList>
            <consortium name="US DOE Joint Genome Institute"/>
            <person name="Copeland A."/>
            <person name="Lucas S."/>
            <person name="Lapidus A."/>
            <person name="Barry K."/>
            <person name="Glavina del Rio T."/>
            <person name="Dalin E."/>
            <person name="Tice H."/>
            <person name="Pitluck S."/>
            <person name="Bruce D."/>
            <person name="Goodwin L."/>
            <person name="Chertkov O."/>
            <person name="Brettin T."/>
            <person name="Detter J.C."/>
            <person name="Han C."/>
            <person name="Kuske C.R."/>
            <person name="Schmutz J."/>
            <person name="Larimer F."/>
            <person name="Land M."/>
            <person name="Hauser L."/>
            <person name="Kyrpides N."/>
            <person name="Kim E."/>
            <person name="McCarthy J.K."/>
            <person name="Richardson P."/>
        </authorList>
    </citation>
    <scope>NUCLEOTIDE SEQUENCE [LARGE SCALE GENOMIC DNA]</scope>
    <source>
        <strain evidence="5 6">GB-1</strain>
    </source>
</reference>
<dbReference type="KEGG" id="ppg:PputGB1_1385"/>
<evidence type="ECO:0000313" key="6">
    <source>
        <dbReference type="Proteomes" id="UP000002157"/>
    </source>
</evidence>
<evidence type="ECO:0000259" key="4">
    <source>
        <dbReference type="Pfam" id="PF13579"/>
    </source>
</evidence>
<dbReference type="eggNOG" id="COG0438">
    <property type="taxonomic scope" value="Bacteria"/>
</dbReference>
<dbReference type="Proteomes" id="UP000002157">
    <property type="component" value="Chromosome"/>
</dbReference>
<evidence type="ECO:0000256" key="2">
    <source>
        <dbReference type="ARBA" id="ARBA00022679"/>
    </source>
</evidence>
<dbReference type="InterPro" id="IPR001296">
    <property type="entry name" value="Glyco_trans_1"/>
</dbReference>
<feature type="domain" description="Glycosyltransferase subfamily 4-like N-terminal" evidence="4">
    <location>
        <begin position="17"/>
        <end position="197"/>
    </location>
</feature>
<dbReference type="CAZy" id="GT4">
    <property type="family name" value="Glycosyltransferase Family 4"/>
</dbReference>
<feature type="domain" description="Glycosyl transferase family 1" evidence="3">
    <location>
        <begin position="213"/>
        <end position="382"/>
    </location>
</feature>
<dbReference type="AlphaFoldDB" id="B0KUI7"/>
<dbReference type="GO" id="GO:1901135">
    <property type="term" value="P:carbohydrate derivative metabolic process"/>
    <property type="evidence" value="ECO:0007669"/>
    <property type="project" value="UniProtKB-ARBA"/>
</dbReference>
<proteinExistence type="predicted"/>
<evidence type="ECO:0000259" key="3">
    <source>
        <dbReference type="Pfam" id="PF00534"/>
    </source>
</evidence>
<dbReference type="PANTHER" id="PTHR12526">
    <property type="entry name" value="GLYCOSYLTRANSFERASE"/>
    <property type="match status" value="1"/>
</dbReference>
<accession>B0KUI7</accession>
<dbReference type="Pfam" id="PF13579">
    <property type="entry name" value="Glyco_trans_4_4"/>
    <property type="match status" value="1"/>
</dbReference>
<gene>
    <name evidence="5" type="ordered locus">PputGB1_1385</name>
</gene>
<dbReference type="Pfam" id="PF00534">
    <property type="entry name" value="Glycos_transf_1"/>
    <property type="match status" value="1"/>
</dbReference>
<dbReference type="InterPro" id="IPR028098">
    <property type="entry name" value="Glyco_trans_4-like_N"/>
</dbReference>
<dbReference type="HOGENOM" id="CLU_009583_36_3_6"/>
<dbReference type="EMBL" id="CP000926">
    <property type="protein sequence ID" value="ABY97292.1"/>
    <property type="molecule type" value="Genomic_DNA"/>
</dbReference>
<keyword evidence="1" id="KW-0328">Glycosyltransferase</keyword>
<dbReference type="Gene3D" id="3.40.50.2000">
    <property type="entry name" value="Glycogen Phosphorylase B"/>
    <property type="match status" value="2"/>
</dbReference>
<dbReference type="CDD" id="cd03794">
    <property type="entry name" value="GT4_WbuB-like"/>
    <property type="match status" value="1"/>
</dbReference>
<keyword evidence="2 5" id="KW-0808">Transferase</keyword>
<evidence type="ECO:0000313" key="5">
    <source>
        <dbReference type="EMBL" id="ABY97292.1"/>
    </source>
</evidence>
<dbReference type="SUPFAM" id="SSF53756">
    <property type="entry name" value="UDP-Glycosyltransferase/glycogen phosphorylase"/>
    <property type="match status" value="1"/>
</dbReference>
<dbReference type="RefSeq" id="WP_012271061.1">
    <property type="nucleotide sequence ID" value="NC_010322.1"/>
</dbReference>
<protein>
    <submittedName>
        <fullName evidence="5">Glycosyl transferase group 1</fullName>
    </submittedName>
</protein>
<name>B0KUI7_PSEPG</name>
<dbReference type="GO" id="GO:0016757">
    <property type="term" value="F:glycosyltransferase activity"/>
    <property type="evidence" value="ECO:0007669"/>
    <property type="project" value="UniProtKB-KW"/>
</dbReference>